<protein>
    <recommendedName>
        <fullName evidence="4">DUF3558 domain-containing protein</fullName>
    </recommendedName>
</protein>
<gene>
    <name evidence="2" type="ORF">SAMN04489718_0302</name>
</gene>
<evidence type="ECO:0000313" key="2">
    <source>
        <dbReference type="EMBL" id="SDQ11628.1"/>
    </source>
</evidence>
<accession>A0A1H0Y913</accession>
<dbReference type="InterPro" id="IPR024520">
    <property type="entry name" value="DUF3558"/>
</dbReference>
<keyword evidence="3" id="KW-1185">Reference proteome</keyword>
<proteinExistence type="predicted"/>
<dbReference type="Pfam" id="PF12079">
    <property type="entry name" value="DUF3558"/>
    <property type="match status" value="1"/>
</dbReference>
<dbReference type="EMBL" id="FNKO01000001">
    <property type="protein sequence ID" value="SDQ11628.1"/>
    <property type="molecule type" value="Genomic_DNA"/>
</dbReference>
<reference evidence="3" key="1">
    <citation type="submission" date="2016-10" db="EMBL/GenBank/DDBJ databases">
        <authorList>
            <person name="Varghese N."/>
            <person name="Submissions S."/>
        </authorList>
    </citation>
    <scope>NUCLEOTIDE SEQUENCE [LARGE SCALE GENOMIC DNA]</scope>
    <source>
        <strain evidence="3">DSM 45459</strain>
    </source>
</reference>
<dbReference type="STRING" id="995062.SAMN04489718_0302"/>
<name>A0A1H0Y913_9ACTN</name>
<evidence type="ECO:0000256" key="1">
    <source>
        <dbReference type="SAM" id="MobiDB-lite"/>
    </source>
</evidence>
<feature type="region of interest" description="Disordered" evidence="1">
    <location>
        <begin position="21"/>
        <end position="46"/>
    </location>
</feature>
<dbReference type="Proteomes" id="UP000199301">
    <property type="component" value="Unassembled WGS sequence"/>
</dbReference>
<organism evidence="2 3">
    <name type="scientific">Actinopolyspora saharensis</name>
    <dbReference type="NCBI Taxonomy" id="995062"/>
    <lineage>
        <taxon>Bacteria</taxon>
        <taxon>Bacillati</taxon>
        <taxon>Actinomycetota</taxon>
        <taxon>Actinomycetes</taxon>
        <taxon>Actinopolysporales</taxon>
        <taxon>Actinopolysporaceae</taxon>
        <taxon>Actinopolyspora</taxon>
    </lineage>
</organism>
<sequence length="178" mass="18114">MVAAGVGAALLGVAGCGPGGLAGDESGDAAGETSTAKPSGEVLAGVDPCNMLSESELKSSGLQGPGEKADTLSWREGCNYDGDPASLTLLKDTRQTVDSAEKKDTWAKFERTEVNGRAAATAVTEGSTQAQICNVMFDAGQGLIQIQAQEAGRSDSLDECAKALEIAKKVEPNVPEPA</sequence>
<dbReference type="AlphaFoldDB" id="A0A1H0Y913"/>
<evidence type="ECO:0008006" key="4">
    <source>
        <dbReference type="Google" id="ProtNLM"/>
    </source>
</evidence>
<evidence type="ECO:0000313" key="3">
    <source>
        <dbReference type="Proteomes" id="UP000199301"/>
    </source>
</evidence>